<dbReference type="OrthoDB" id="5213490at2759"/>
<dbReference type="SUPFAM" id="SSF52047">
    <property type="entry name" value="RNI-like"/>
    <property type="match status" value="1"/>
</dbReference>
<evidence type="ECO:0000313" key="2">
    <source>
        <dbReference type="EMBL" id="CAI4217150.1"/>
    </source>
</evidence>
<comment type="caution">
    <text evidence="2">The sequence shown here is derived from an EMBL/GenBank/DDBJ whole genome shotgun (WGS) entry which is preliminary data.</text>
</comment>
<protein>
    <recommendedName>
        <fullName evidence="4">Leucine rich repeat domain containing protein</fullName>
    </recommendedName>
</protein>
<dbReference type="AlphaFoldDB" id="A0A9P1MBT6"/>
<evidence type="ECO:0000313" key="3">
    <source>
        <dbReference type="Proteomes" id="UP000838763"/>
    </source>
</evidence>
<keyword evidence="3" id="KW-1185">Reference proteome</keyword>
<evidence type="ECO:0008006" key="4">
    <source>
        <dbReference type="Google" id="ProtNLM"/>
    </source>
</evidence>
<dbReference type="EMBL" id="CALLCH030000016">
    <property type="protein sequence ID" value="CAI4217150.1"/>
    <property type="molecule type" value="Genomic_DNA"/>
</dbReference>
<dbReference type="Proteomes" id="UP000838763">
    <property type="component" value="Unassembled WGS sequence"/>
</dbReference>
<name>A0A9P1MBT6_9PEZI</name>
<evidence type="ECO:0000256" key="1">
    <source>
        <dbReference type="SAM" id="MobiDB-lite"/>
    </source>
</evidence>
<feature type="region of interest" description="Disordered" evidence="1">
    <location>
        <begin position="524"/>
        <end position="548"/>
    </location>
</feature>
<reference evidence="2" key="1">
    <citation type="submission" date="2022-11" db="EMBL/GenBank/DDBJ databases">
        <authorList>
            <person name="Scott C."/>
            <person name="Bruce N."/>
        </authorList>
    </citation>
    <scope>NUCLEOTIDE SEQUENCE</scope>
</reference>
<sequence length="721" mass="79453">MGVDFSWYIAFIFTRAPKVRLSTRLHVLSLDFRQFAKAAYHFRAESPITASLAAIPNLFPSLECILLDGHTEIEAPRIFRGGFYPARGQGPVLLSLAGCETLVESKTLESTWAFPVKYLDISGLPGSLRPLIHSADRFPHLCVLKARRRELGPTDANDLVRAFSGTLWSLDLSDNPVPDVVLRVLAPSLMKGKSLRNDNYFAAEGALDTSRREGSNVYGPFYHIKESGFSDTFSHPDRYLADPPTYFPGMYLDESHRPEAVRANGRTPIKNDSMEFLKQAILGDASPVAANAALSAERARPTLLSHLHLSNTKVSALGIERLVRESPGQLELLDCDSAQLNIEITRQSKWPKSTKLYGMLGSSHVFRPVFSSNLSELRVHHSLVTQIPTLEAEGLSSLHRLWLAETVIRQRCEMAYPQAFVPDMNPRITSLTLTRIPRRSSGPLIDKIVGLLRAAAVQERTIAEATTSSSRRAPMMLRGLRRICLEFEADPMDDPGRFATSADLDADGVLDLRLDAVSLNHGETAEDADARKTGDAASPLRTSHDASTGASFSRYGKEYVQYTALWGSKSSEAKVWVGSGIKSSSPAVNAYQELVRRKEPSNQHRYDYRRVIGAASPAHVAAGVPAGSLIFLDAWEAMILPEAVAAAPREEALARMKDVLTELKKYRVATRNAYAAEKAKAEKARREEEARVGKMGVAGPRWCPWVRRITFTRGGGGDCKG</sequence>
<gene>
    <name evidence="2" type="ORF">PPNO1_LOCUS6768</name>
</gene>
<accession>A0A9P1MBT6</accession>
<proteinExistence type="predicted"/>
<organism evidence="2 3">
    <name type="scientific">Parascedosporium putredinis</name>
    <dbReference type="NCBI Taxonomy" id="1442378"/>
    <lineage>
        <taxon>Eukaryota</taxon>
        <taxon>Fungi</taxon>
        <taxon>Dikarya</taxon>
        <taxon>Ascomycota</taxon>
        <taxon>Pezizomycotina</taxon>
        <taxon>Sordariomycetes</taxon>
        <taxon>Hypocreomycetidae</taxon>
        <taxon>Microascales</taxon>
        <taxon>Microascaceae</taxon>
        <taxon>Parascedosporium</taxon>
    </lineage>
</organism>